<organism evidence="7 8">
    <name type="scientific">Phrynosoma platyrhinos</name>
    <name type="common">Desert horned lizard</name>
    <dbReference type="NCBI Taxonomy" id="52577"/>
    <lineage>
        <taxon>Eukaryota</taxon>
        <taxon>Metazoa</taxon>
        <taxon>Chordata</taxon>
        <taxon>Craniata</taxon>
        <taxon>Vertebrata</taxon>
        <taxon>Euteleostomi</taxon>
        <taxon>Lepidosauria</taxon>
        <taxon>Squamata</taxon>
        <taxon>Bifurcata</taxon>
        <taxon>Unidentata</taxon>
        <taxon>Episquamata</taxon>
        <taxon>Toxicofera</taxon>
        <taxon>Iguania</taxon>
        <taxon>Phrynosomatidae</taxon>
        <taxon>Phrynosomatinae</taxon>
        <taxon>Phrynosoma</taxon>
    </lineage>
</organism>
<protein>
    <recommendedName>
        <fullName evidence="9">Aryl hydrocarbon receptor</fullName>
    </recommendedName>
</protein>
<keyword evidence="5" id="KW-0539">Nucleus</keyword>
<evidence type="ECO:0000313" key="7">
    <source>
        <dbReference type="EMBL" id="KAH0627412.1"/>
    </source>
</evidence>
<keyword evidence="2" id="KW-0805">Transcription regulation</keyword>
<evidence type="ECO:0008006" key="9">
    <source>
        <dbReference type="Google" id="ProtNLM"/>
    </source>
</evidence>
<evidence type="ECO:0000256" key="1">
    <source>
        <dbReference type="ARBA" id="ARBA00004123"/>
    </source>
</evidence>
<dbReference type="Proteomes" id="UP000826234">
    <property type="component" value="Unassembled WGS sequence"/>
</dbReference>
<dbReference type="PANTHER" id="PTHR10649">
    <property type="entry name" value="ARYL HYDROCARBON RECEPTOR"/>
    <property type="match status" value="1"/>
</dbReference>
<keyword evidence="8" id="KW-1185">Reference proteome</keyword>
<keyword evidence="3" id="KW-0238">DNA-binding</keyword>
<keyword evidence="4" id="KW-0804">Transcription</keyword>
<dbReference type="PANTHER" id="PTHR10649:SF9">
    <property type="entry name" value="ARYL HYDROCARBON RECEPTOR"/>
    <property type="match status" value="1"/>
</dbReference>
<evidence type="ECO:0000313" key="8">
    <source>
        <dbReference type="Proteomes" id="UP000826234"/>
    </source>
</evidence>
<name>A0ABQ7TD14_PHRPL</name>
<evidence type="ECO:0000256" key="6">
    <source>
        <dbReference type="SAM" id="MobiDB-lite"/>
    </source>
</evidence>
<reference evidence="7 8" key="1">
    <citation type="journal article" date="2022" name="Gigascience">
        <title>A chromosome-level genome assembly and annotation of the desert horned lizard, Phrynosoma platyrhinos, provides insight into chromosomal rearrangements among reptiles.</title>
        <authorList>
            <person name="Koochekian N."/>
            <person name="Ascanio A."/>
            <person name="Farleigh K."/>
            <person name="Card D.C."/>
            <person name="Schield D.R."/>
            <person name="Castoe T.A."/>
            <person name="Jezkova T."/>
        </authorList>
    </citation>
    <scope>NUCLEOTIDE SEQUENCE [LARGE SCALE GENOMIC DNA]</scope>
    <source>
        <strain evidence="7">NK-2021</strain>
    </source>
</reference>
<feature type="region of interest" description="Disordered" evidence="6">
    <location>
        <begin position="425"/>
        <end position="449"/>
    </location>
</feature>
<evidence type="ECO:0000256" key="5">
    <source>
        <dbReference type="ARBA" id="ARBA00023242"/>
    </source>
</evidence>
<accession>A0ABQ7TD14</accession>
<evidence type="ECO:0000256" key="3">
    <source>
        <dbReference type="ARBA" id="ARBA00023125"/>
    </source>
</evidence>
<gene>
    <name evidence="7" type="ORF">JD844_003067</name>
</gene>
<comment type="caution">
    <text evidence="7">The sequence shown here is derived from an EMBL/GenBank/DDBJ whole genome shotgun (WGS) entry which is preliminary data.</text>
</comment>
<feature type="compositionally biased region" description="Low complexity" evidence="6">
    <location>
        <begin position="435"/>
        <end position="445"/>
    </location>
</feature>
<evidence type="ECO:0000256" key="4">
    <source>
        <dbReference type="ARBA" id="ARBA00023163"/>
    </source>
</evidence>
<dbReference type="EMBL" id="JAIPUX010000521">
    <property type="protein sequence ID" value="KAH0627412.1"/>
    <property type="molecule type" value="Genomic_DNA"/>
</dbReference>
<evidence type="ECO:0000256" key="2">
    <source>
        <dbReference type="ARBA" id="ARBA00023015"/>
    </source>
</evidence>
<sequence length="462" mass="52063">MELPFMFATGEAVLYEVTFPQLGLMDSSQAKVKSGIGKGAASKTALRKESVDPNSLLGAMLQQDESVYLCPPSSNKISFERNLFVDTRDELGNVMASDWQENILPVRNNSILKQEQTECPQENNLMLPEDSMGIFQDNKNNELYNIMKTLGVDFEDIKSFQQDEDFFKNELSGVDDIRDIDITDEILTYVQESLNKTDLLYSGCQQQQQQPMVQNATCLMQQVEQQQLDHQQKQSVVDQHQHQQQLCQKMKCMQVNGMFTNWNSISSMSLNPSQQQTQPYVFSSMQEITQEFPYKSEVNTATYACRQEFIPYKQPTNVVSQLSDFTQIDFPVGGFDRSTYSSSSGLEDFLNCLQQVPESQACGINSQQVIVTPQTCYAGAVSMYQCVSETQPNCTEQMQYNPVVSGQQALLSKFQNSFNGGNLNDAYPPQLDVSTQPEPHLQPLHHPTESISFSDLASSGFM</sequence>
<proteinExistence type="predicted"/>
<dbReference type="InterPro" id="IPR039091">
    <property type="entry name" value="AHR/AHRR"/>
</dbReference>
<comment type="subcellular location">
    <subcellularLocation>
        <location evidence="1">Nucleus</location>
    </subcellularLocation>
</comment>